<feature type="transmembrane region" description="Helical" evidence="7">
    <location>
        <begin position="186"/>
        <end position="209"/>
    </location>
</feature>
<comment type="similarity">
    <text evidence="2">Belongs to the archaeal/bacterial/fungal opsin family.</text>
</comment>
<dbReference type="SMART" id="SM01021">
    <property type="entry name" value="Bac_rhodopsin"/>
    <property type="match status" value="1"/>
</dbReference>
<evidence type="ECO:0000256" key="3">
    <source>
        <dbReference type="ARBA" id="ARBA00022692"/>
    </source>
</evidence>
<dbReference type="SUPFAM" id="SSF81321">
    <property type="entry name" value="Family A G protein-coupled receptor-like"/>
    <property type="match status" value="1"/>
</dbReference>
<feature type="transmembrane region" description="Helical" evidence="7">
    <location>
        <begin position="24"/>
        <end position="45"/>
    </location>
</feature>
<accession>A0A165CVY0</accession>
<evidence type="ECO:0000256" key="4">
    <source>
        <dbReference type="ARBA" id="ARBA00022989"/>
    </source>
</evidence>
<evidence type="ECO:0000313" key="9">
    <source>
        <dbReference type="Proteomes" id="UP000076871"/>
    </source>
</evidence>
<keyword evidence="3 7" id="KW-0812">Transmembrane</keyword>
<keyword evidence="9" id="KW-1185">Reference proteome</keyword>
<gene>
    <name evidence="8" type="ORF">LAESUDRAFT_716151</name>
</gene>
<evidence type="ECO:0000256" key="1">
    <source>
        <dbReference type="ARBA" id="ARBA00004141"/>
    </source>
</evidence>
<dbReference type="Proteomes" id="UP000076871">
    <property type="component" value="Unassembled WGS sequence"/>
</dbReference>
<dbReference type="InParanoid" id="A0A165CVY0"/>
<feature type="transmembrane region" description="Helical" evidence="7">
    <location>
        <begin position="221"/>
        <end position="241"/>
    </location>
</feature>
<dbReference type="CDD" id="cd15239">
    <property type="entry name" value="7tm_YRO2_fungal-like"/>
    <property type="match status" value="1"/>
</dbReference>
<dbReference type="GO" id="GO:0005783">
    <property type="term" value="C:endoplasmic reticulum"/>
    <property type="evidence" value="ECO:0007669"/>
    <property type="project" value="TreeGrafter"/>
</dbReference>
<feature type="transmembrane region" description="Helical" evidence="7">
    <location>
        <begin position="126"/>
        <end position="146"/>
    </location>
</feature>
<dbReference type="GO" id="GO:0005886">
    <property type="term" value="C:plasma membrane"/>
    <property type="evidence" value="ECO:0007669"/>
    <property type="project" value="TreeGrafter"/>
</dbReference>
<dbReference type="FunFam" id="1.20.1070.10:FF:000160">
    <property type="entry name" value="Related to Opsin-1"/>
    <property type="match status" value="1"/>
</dbReference>
<keyword evidence="4 7" id="KW-1133">Transmembrane helix</keyword>
<feature type="transmembrane region" description="Helical" evidence="7">
    <location>
        <begin position="152"/>
        <end position="174"/>
    </location>
</feature>
<feature type="region of interest" description="Disordered" evidence="6">
    <location>
        <begin position="267"/>
        <end position="288"/>
    </location>
</feature>
<name>A0A165CVY0_9APHY</name>
<evidence type="ECO:0000313" key="8">
    <source>
        <dbReference type="EMBL" id="KZT03539.1"/>
    </source>
</evidence>
<dbReference type="GeneID" id="63824254"/>
<proteinExistence type="inferred from homology"/>
<protein>
    <submittedName>
        <fullName evidence="8">Heat shock protein 30</fullName>
    </submittedName>
</protein>
<feature type="compositionally biased region" description="Polar residues" evidence="6">
    <location>
        <begin position="273"/>
        <end position="288"/>
    </location>
</feature>
<keyword evidence="5 7" id="KW-0472">Membrane</keyword>
<evidence type="ECO:0000256" key="2">
    <source>
        <dbReference type="ARBA" id="ARBA00008130"/>
    </source>
</evidence>
<dbReference type="PRINTS" id="PR00251">
    <property type="entry name" value="BACTRLOPSIN"/>
</dbReference>
<evidence type="ECO:0000256" key="6">
    <source>
        <dbReference type="SAM" id="MobiDB-lite"/>
    </source>
</evidence>
<dbReference type="FunCoup" id="A0A165CVY0">
    <property type="interactions" value="104"/>
</dbReference>
<feature type="transmembrane region" description="Helical" evidence="7">
    <location>
        <begin position="52"/>
        <end position="71"/>
    </location>
</feature>
<dbReference type="PANTHER" id="PTHR28286:SF1">
    <property type="entry name" value="30 KDA HEAT SHOCK PROTEIN-RELATED"/>
    <property type="match status" value="1"/>
</dbReference>
<dbReference type="EMBL" id="KV427643">
    <property type="protein sequence ID" value="KZT03539.1"/>
    <property type="molecule type" value="Genomic_DNA"/>
</dbReference>
<dbReference type="OrthoDB" id="536545at2759"/>
<dbReference type="Pfam" id="PF01036">
    <property type="entry name" value="Bac_rhodopsin"/>
    <property type="match status" value="1"/>
</dbReference>
<sequence>MGNDALRLNPPNSTFHLSTNGSDWLWAVFSIMAVSLLAAIGGSLMRPKGTRLFHQIAVIVLTTASIAYFSMASDLGATPITVEFRNDNNPNPTRQIWYVRYIQWFITFPLLLLECLLATGLSLSDIMTTLFMAIVLVVCGLIGALVHSTYKWGYFVFGVCALFYIWYVLLLHAPSTTFAAGGETRSGYYAAAGYLSFMLITYPICWACSEGGNVITVTSEMIWYGILDILTGPVFLAIFLWELRSVDYEAFGFNSGKYVDHGDVPTREKQRMQTEPATHQATSTGVQA</sequence>
<feature type="transmembrane region" description="Helical" evidence="7">
    <location>
        <begin position="101"/>
        <end position="119"/>
    </location>
</feature>
<evidence type="ECO:0000256" key="5">
    <source>
        <dbReference type="ARBA" id="ARBA00023136"/>
    </source>
</evidence>
<reference evidence="8 9" key="1">
    <citation type="journal article" date="2016" name="Mol. Biol. Evol.">
        <title>Comparative Genomics of Early-Diverging Mushroom-Forming Fungi Provides Insights into the Origins of Lignocellulose Decay Capabilities.</title>
        <authorList>
            <person name="Nagy L.G."/>
            <person name="Riley R."/>
            <person name="Tritt A."/>
            <person name="Adam C."/>
            <person name="Daum C."/>
            <person name="Floudas D."/>
            <person name="Sun H."/>
            <person name="Yadav J.S."/>
            <person name="Pangilinan J."/>
            <person name="Larsson K.H."/>
            <person name="Matsuura K."/>
            <person name="Barry K."/>
            <person name="Labutti K."/>
            <person name="Kuo R."/>
            <person name="Ohm R.A."/>
            <person name="Bhattacharya S.S."/>
            <person name="Shirouzu T."/>
            <person name="Yoshinaga Y."/>
            <person name="Martin F.M."/>
            <person name="Grigoriev I.V."/>
            <person name="Hibbett D.S."/>
        </authorList>
    </citation>
    <scope>NUCLEOTIDE SEQUENCE [LARGE SCALE GENOMIC DNA]</scope>
    <source>
        <strain evidence="8 9">93-53</strain>
    </source>
</reference>
<dbReference type="Gene3D" id="1.20.1070.10">
    <property type="entry name" value="Rhodopsin 7-helix transmembrane proteins"/>
    <property type="match status" value="1"/>
</dbReference>
<dbReference type="InterPro" id="IPR043476">
    <property type="entry name" value="Yro2-like_7TM"/>
</dbReference>
<dbReference type="InterPro" id="IPR001425">
    <property type="entry name" value="Arc/bac/fun_rhodopsins"/>
</dbReference>
<evidence type="ECO:0000256" key="7">
    <source>
        <dbReference type="SAM" id="Phobius"/>
    </source>
</evidence>
<comment type="subcellular location">
    <subcellularLocation>
        <location evidence="1">Membrane</location>
        <topology evidence="1">Multi-pass membrane protein</topology>
    </subcellularLocation>
</comment>
<dbReference type="AlphaFoldDB" id="A0A165CVY0"/>
<dbReference type="PANTHER" id="PTHR28286">
    <property type="match status" value="1"/>
</dbReference>
<keyword evidence="8" id="KW-0346">Stress response</keyword>
<organism evidence="8 9">
    <name type="scientific">Laetiporus sulphureus 93-53</name>
    <dbReference type="NCBI Taxonomy" id="1314785"/>
    <lineage>
        <taxon>Eukaryota</taxon>
        <taxon>Fungi</taxon>
        <taxon>Dikarya</taxon>
        <taxon>Basidiomycota</taxon>
        <taxon>Agaricomycotina</taxon>
        <taxon>Agaricomycetes</taxon>
        <taxon>Polyporales</taxon>
        <taxon>Laetiporus</taxon>
    </lineage>
</organism>
<dbReference type="RefSeq" id="XP_040761279.1">
    <property type="nucleotide sequence ID" value="XM_040907225.1"/>
</dbReference>